<evidence type="ECO:0000313" key="2">
    <source>
        <dbReference type="EMBL" id="AOO93809.1"/>
    </source>
</evidence>
<dbReference type="InterPro" id="IPR015943">
    <property type="entry name" value="WD40/YVTN_repeat-like_dom_sf"/>
</dbReference>
<proteinExistence type="predicted"/>
<organism evidence="2">
    <name type="scientific">Rhizobium leguminosarum bv. trifolii</name>
    <dbReference type="NCBI Taxonomy" id="386"/>
    <lineage>
        <taxon>Bacteria</taxon>
        <taxon>Pseudomonadati</taxon>
        <taxon>Pseudomonadota</taxon>
        <taxon>Alphaproteobacteria</taxon>
        <taxon>Hyphomicrobiales</taxon>
        <taxon>Rhizobiaceae</taxon>
        <taxon>Rhizobium/Agrobacterium group</taxon>
        <taxon>Rhizobium</taxon>
    </lineage>
</organism>
<dbReference type="Gene3D" id="2.130.10.10">
    <property type="entry name" value="YVTN repeat-like/Quinoprotein amine dehydrogenase"/>
    <property type="match status" value="1"/>
</dbReference>
<accession>A0A1B8R3P4</accession>
<sequence>MKYAPSVVSFVMGAVIAAFGADEAAIAAPERIGCYGDNWGPTLEMLEPTPTGPLTFKTLRCLPIPEGWPRIIPPSVSPNAHFVAAFGFSKGFWLGDVTRGGRANTTTERLPGDLLSRTVPFAWLDDSSAVIGVKHEITVLSGSARGTLRPYLFALDGSQIKLSELVHPNGPLDEIYWIGGSGLALAGVGTKGIFGEPELGDRKPTLALVDARTGTILQSVEKDSIPELSDQKIIQAVTSRIDAFGKAHVLIAWAPDKWLLWVQGQSPRVVPSASTTWLTPFALSSDASSVLIMANLSATGSICEFGASCPPPTPQSGTIAELRDVATGQVKWTLSGTALNFSQSAAPAVSPNGRYGLISLPDGESSAIALISMDTGKVIQKFQQPGWGPIGLSFSPDSKFAVVAAGTTMAAFAIDK</sequence>
<evidence type="ECO:0008006" key="3">
    <source>
        <dbReference type="Google" id="ProtNLM"/>
    </source>
</evidence>
<protein>
    <recommendedName>
        <fullName evidence="3">WD40 repeat domain-containing protein</fullName>
    </recommendedName>
</protein>
<feature type="chain" id="PRO_5014535951" description="WD40 repeat domain-containing protein" evidence="1">
    <location>
        <begin position="21"/>
        <end position="416"/>
    </location>
</feature>
<feature type="signal peptide" evidence="1">
    <location>
        <begin position="1"/>
        <end position="20"/>
    </location>
</feature>
<dbReference type="AlphaFoldDB" id="A0A1B8R3P4"/>
<reference evidence="2" key="2">
    <citation type="journal article" date="2016" name="Front. Microbiol.">
        <title>The Regulatory Protein RosR Affects Rhizobium leguminosarum bv. trifolii Protein Profiles, Cell Surface Properties, and Symbiosis with Clover.</title>
        <authorList>
            <person name="Rachwal K."/>
            <person name="Boguszewska A."/>
            <person name="Kopcinska J."/>
            <person name="Karas M."/>
            <person name="Tchorzewski M."/>
            <person name="Janczarek M."/>
        </authorList>
    </citation>
    <scope>NUCLEOTIDE SEQUENCE</scope>
    <source>
        <strain evidence="2">Rt24.2</strain>
    </source>
</reference>
<name>A0A1B8R3P4_RHILT</name>
<evidence type="ECO:0000256" key="1">
    <source>
        <dbReference type="SAM" id="SignalP"/>
    </source>
</evidence>
<dbReference type="EMBL" id="KX491445">
    <property type="protein sequence ID" value="AOO93809.1"/>
    <property type="molecule type" value="Genomic_DNA"/>
</dbReference>
<dbReference type="RefSeq" id="WP_065277715.1">
    <property type="nucleotide sequence ID" value="NZ_MAMO01000168.1"/>
</dbReference>
<keyword evidence="1" id="KW-0732">Signal</keyword>
<reference evidence="2" key="1">
    <citation type="journal article" date="2015" name="BMC Genomics">
        <title>Transcriptome profiling of a Rhizobium leguminosarum bv. trifolii rosR mutant reveals the role of the transcriptional regulator RosR in motility, synthesis of cell-surface components, and other cellular processes.</title>
        <authorList>
            <person name="Rachwal K."/>
            <person name="Matczynska E."/>
            <person name="Janczarek M."/>
        </authorList>
    </citation>
    <scope>NUCLEOTIDE SEQUENCE</scope>
    <source>
        <strain evidence="2">Rt24.2</strain>
    </source>
</reference>
<dbReference type="InterPro" id="IPR011048">
    <property type="entry name" value="Haem_d1_sf"/>
</dbReference>
<dbReference type="SUPFAM" id="SSF51004">
    <property type="entry name" value="C-terminal (heme d1) domain of cytochrome cd1-nitrite reductase"/>
    <property type="match status" value="1"/>
</dbReference>